<feature type="binding site" evidence="8 10">
    <location>
        <position position="119"/>
    </location>
    <ligand>
        <name>substrate</name>
    </ligand>
</feature>
<dbReference type="NCBIfam" id="NF003804">
    <property type="entry name" value="PRK05395.1-1"/>
    <property type="match status" value="1"/>
</dbReference>
<dbReference type="PANTHER" id="PTHR21272">
    <property type="entry name" value="CATABOLIC 3-DEHYDROQUINASE"/>
    <property type="match status" value="1"/>
</dbReference>
<dbReference type="InterPro" id="IPR018509">
    <property type="entry name" value="DHquinase_II_CS"/>
</dbReference>
<dbReference type="PROSITE" id="PS01029">
    <property type="entry name" value="DEHYDROQUINASE_II"/>
    <property type="match status" value="1"/>
</dbReference>
<evidence type="ECO:0000256" key="2">
    <source>
        <dbReference type="ARBA" id="ARBA00003924"/>
    </source>
</evidence>
<evidence type="ECO:0000256" key="9">
    <source>
        <dbReference type="PIRSR" id="PIRSR001399-1"/>
    </source>
</evidence>
<evidence type="ECO:0000256" key="1">
    <source>
        <dbReference type="ARBA" id="ARBA00001864"/>
    </source>
</evidence>
<dbReference type="HAMAP" id="MF_00169">
    <property type="entry name" value="AroQ"/>
    <property type="match status" value="1"/>
</dbReference>
<keyword evidence="8" id="KW-0057">Aromatic amino acid biosynthesis</keyword>
<feature type="active site" description="Proton acceptor" evidence="8 9">
    <location>
        <position position="30"/>
    </location>
</feature>
<dbReference type="InterPro" id="IPR036441">
    <property type="entry name" value="DHquinase_II_sf"/>
</dbReference>
<evidence type="ECO:0000256" key="8">
    <source>
        <dbReference type="HAMAP-Rule" id="MF_00169"/>
    </source>
</evidence>
<comment type="caution">
    <text evidence="12">The sequence shown here is derived from an EMBL/GenBank/DDBJ whole genome shotgun (WGS) entry which is preliminary data.</text>
</comment>
<evidence type="ECO:0000256" key="3">
    <source>
        <dbReference type="ARBA" id="ARBA00004902"/>
    </source>
</evidence>
<comment type="similarity">
    <text evidence="4 8">Belongs to the type-II 3-dehydroquinase family.</text>
</comment>
<dbReference type="NCBIfam" id="TIGR01088">
    <property type="entry name" value="aroQ"/>
    <property type="match status" value="1"/>
</dbReference>
<dbReference type="NCBIfam" id="NF003806">
    <property type="entry name" value="PRK05395.1-3"/>
    <property type="match status" value="1"/>
</dbReference>
<evidence type="ECO:0000256" key="6">
    <source>
        <dbReference type="ARBA" id="ARBA00012060"/>
    </source>
</evidence>
<reference evidence="13" key="1">
    <citation type="journal article" date="2018" name="Front. Microbiol.">
        <title>Genome-Based Analysis Reveals the Taxonomy and Diversity of the Family Idiomarinaceae.</title>
        <authorList>
            <person name="Liu Y."/>
            <person name="Lai Q."/>
            <person name="Shao Z."/>
        </authorList>
    </citation>
    <scope>NUCLEOTIDE SEQUENCE [LARGE SCALE GENOMIC DNA]</scope>
    <source>
        <strain evidence="13">SW15</strain>
    </source>
</reference>
<keyword evidence="7 8" id="KW-0456">Lyase</keyword>
<feature type="binding site" evidence="8 10">
    <location>
        <begin position="109"/>
        <end position="110"/>
    </location>
    <ligand>
        <name>substrate</name>
    </ligand>
</feature>
<comment type="subunit">
    <text evidence="5 8">Homododecamer.</text>
</comment>
<dbReference type="AlphaFoldDB" id="A0A432XHH7"/>
<dbReference type="EC" id="4.2.1.10" evidence="6 8"/>
<feature type="binding site" evidence="8 10">
    <location>
        <position position="88"/>
    </location>
    <ligand>
        <name>substrate</name>
    </ligand>
</feature>
<dbReference type="GO" id="GO:0008652">
    <property type="term" value="P:amino acid biosynthetic process"/>
    <property type="evidence" value="ECO:0007669"/>
    <property type="project" value="UniProtKB-KW"/>
</dbReference>
<proteinExistence type="inferred from homology"/>
<dbReference type="SUPFAM" id="SSF52304">
    <property type="entry name" value="Type II 3-dehydroquinate dehydratase"/>
    <property type="match status" value="1"/>
</dbReference>
<gene>
    <name evidence="8 12" type="primary">aroQ</name>
    <name evidence="12" type="ORF">CWE21_05910</name>
</gene>
<evidence type="ECO:0000313" key="13">
    <source>
        <dbReference type="Proteomes" id="UP000286678"/>
    </source>
</evidence>
<dbReference type="PANTHER" id="PTHR21272:SF3">
    <property type="entry name" value="CATABOLIC 3-DEHYDROQUINASE"/>
    <property type="match status" value="1"/>
</dbReference>
<feature type="active site" description="Proton donor" evidence="8 9">
    <location>
        <position position="108"/>
    </location>
</feature>
<dbReference type="GO" id="GO:0019631">
    <property type="term" value="P:quinate catabolic process"/>
    <property type="evidence" value="ECO:0007669"/>
    <property type="project" value="TreeGrafter"/>
</dbReference>
<dbReference type="EMBL" id="PIPT01000004">
    <property type="protein sequence ID" value="RUO48082.1"/>
    <property type="molecule type" value="Genomic_DNA"/>
</dbReference>
<sequence length="157" mass="17387">MTENNHHNYRILLLNGPNLNMLGQREPEMYGSATLAHIESELRHKAEGLGVTLDCRQSNAEYELIDWVQEAASSKVDFIIINPAAYTHTSIALRDAFAAVAIPFIEVHLSNIHAREAFRRHSYLAELAVGVICGCGAKGYELALQAAVSNLQQRDNT</sequence>
<evidence type="ECO:0000256" key="7">
    <source>
        <dbReference type="ARBA" id="ARBA00023239"/>
    </source>
</evidence>
<dbReference type="UniPathway" id="UPA00053">
    <property type="reaction ID" value="UER00086"/>
</dbReference>
<evidence type="ECO:0000256" key="11">
    <source>
        <dbReference type="PIRSR" id="PIRSR001399-3"/>
    </source>
</evidence>
<dbReference type="RefSeq" id="WP_126833534.1">
    <property type="nucleotide sequence ID" value="NZ_PIPT01000004.1"/>
</dbReference>
<evidence type="ECO:0000256" key="10">
    <source>
        <dbReference type="PIRSR" id="PIRSR001399-2"/>
    </source>
</evidence>
<feature type="binding site" evidence="8 10">
    <location>
        <position position="95"/>
    </location>
    <ligand>
        <name>substrate</name>
    </ligand>
</feature>
<protein>
    <recommendedName>
        <fullName evidence="6 8">3-dehydroquinate dehydratase</fullName>
        <shortName evidence="8">3-dehydroquinase</shortName>
        <ecNumber evidence="6 8">4.2.1.10</ecNumber>
    </recommendedName>
    <alternativeName>
        <fullName evidence="8">Type II DHQase</fullName>
    </alternativeName>
</protein>
<dbReference type="GO" id="GO:0009423">
    <property type="term" value="P:chorismate biosynthetic process"/>
    <property type="evidence" value="ECO:0007669"/>
    <property type="project" value="UniProtKB-UniRule"/>
</dbReference>
<dbReference type="Proteomes" id="UP000286678">
    <property type="component" value="Unassembled WGS sequence"/>
</dbReference>
<dbReference type="NCBIfam" id="NF003805">
    <property type="entry name" value="PRK05395.1-2"/>
    <property type="match status" value="1"/>
</dbReference>
<accession>A0A432XHH7</accession>
<feature type="site" description="Transition state stabilizer" evidence="8 11">
    <location>
        <position position="25"/>
    </location>
</feature>
<keyword evidence="8" id="KW-0028">Amino-acid biosynthesis</keyword>
<dbReference type="Gene3D" id="3.40.50.9100">
    <property type="entry name" value="Dehydroquinase, class II"/>
    <property type="match status" value="1"/>
</dbReference>
<dbReference type="Pfam" id="PF01220">
    <property type="entry name" value="DHquinase_II"/>
    <property type="match status" value="1"/>
</dbReference>
<dbReference type="PIRSF" id="PIRSF001399">
    <property type="entry name" value="DHquinase_II"/>
    <property type="match status" value="1"/>
</dbReference>
<dbReference type="GO" id="GO:0009073">
    <property type="term" value="P:aromatic amino acid family biosynthetic process"/>
    <property type="evidence" value="ECO:0007669"/>
    <property type="project" value="UniProtKB-KW"/>
</dbReference>
<dbReference type="OrthoDB" id="9790793at2"/>
<comment type="function">
    <text evidence="2 8">Catalyzes a trans-dehydration via an enolate intermediate.</text>
</comment>
<comment type="catalytic activity">
    <reaction evidence="1 8">
        <text>3-dehydroquinate = 3-dehydroshikimate + H2O</text>
        <dbReference type="Rhea" id="RHEA:21096"/>
        <dbReference type="ChEBI" id="CHEBI:15377"/>
        <dbReference type="ChEBI" id="CHEBI:16630"/>
        <dbReference type="ChEBI" id="CHEBI:32364"/>
        <dbReference type="EC" id="4.2.1.10"/>
    </reaction>
</comment>
<name>A0A432XHH7_9GAMM</name>
<evidence type="ECO:0000313" key="12">
    <source>
        <dbReference type="EMBL" id="RUO48082.1"/>
    </source>
</evidence>
<evidence type="ECO:0000256" key="4">
    <source>
        <dbReference type="ARBA" id="ARBA00011037"/>
    </source>
</evidence>
<dbReference type="CDD" id="cd00466">
    <property type="entry name" value="DHQase_II"/>
    <property type="match status" value="1"/>
</dbReference>
<comment type="pathway">
    <text evidence="3 8">Metabolic intermediate biosynthesis; chorismate biosynthesis; chorismate from D-erythrose 4-phosphate and phosphoenolpyruvate: step 3/7.</text>
</comment>
<dbReference type="GO" id="GO:0003855">
    <property type="term" value="F:3-dehydroquinate dehydratase activity"/>
    <property type="evidence" value="ECO:0007669"/>
    <property type="project" value="UniProtKB-UniRule"/>
</dbReference>
<evidence type="ECO:0000256" key="5">
    <source>
        <dbReference type="ARBA" id="ARBA00011193"/>
    </source>
</evidence>
<dbReference type="InterPro" id="IPR001874">
    <property type="entry name" value="DHquinase_II"/>
</dbReference>
<dbReference type="NCBIfam" id="NF003807">
    <property type="entry name" value="PRK05395.1-4"/>
    <property type="match status" value="1"/>
</dbReference>
<organism evidence="12 13">
    <name type="scientific">Pseudidiomarina aquimaris</name>
    <dbReference type="NCBI Taxonomy" id="641841"/>
    <lineage>
        <taxon>Bacteria</taxon>
        <taxon>Pseudomonadati</taxon>
        <taxon>Pseudomonadota</taxon>
        <taxon>Gammaproteobacteria</taxon>
        <taxon>Alteromonadales</taxon>
        <taxon>Idiomarinaceae</taxon>
        <taxon>Pseudidiomarina</taxon>
    </lineage>
</organism>
<keyword evidence="13" id="KW-1185">Reference proteome</keyword>
<feature type="binding site" evidence="8 10">
    <location>
        <position position="82"/>
    </location>
    <ligand>
        <name>substrate</name>
    </ligand>
</feature>